<name>A0A9P6PXA6_9FUNG</name>
<protein>
    <recommendedName>
        <fullName evidence="4">ACB domain-containing protein</fullName>
    </recommendedName>
</protein>
<keyword evidence="2" id="KW-0446">Lipid-binding</keyword>
<comment type="similarity">
    <text evidence="1">Belongs to the ACBP family.</text>
</comment>
<dbReference type="GO" id="GO:0006631">
    <property type="term" value="P:fatty acid metabolic process"/>
    <property type="evidence" value="ECO:0007669"/>
    <property type="project" value="TreeGrafter"/>
</dbReference>
<dbReference type="PANTHER" id="PTHR23310">
    <property type="entry name" value="ACYL-COA-BINDING PROTEIN, ACBP"/>
    <property type="match status" value="1"/>
</dbReference>
<dbReference type="InterPro" id="IPR000582">
    <property type="entry name" value="Acyl-CoA-binding_protein"/>
</dbReference>
<organism evidence="5 6">
    <name type="scientific">Actinomortierella ambigua</name>
    <dbReference type="NCBI Taxonomy" id="1343610"/>
    <lineage>
        <taxon>Eukaryota</taxon>
        <taxon>Fungi</taxon>
        <taxon>Fungi incertae sedis</taxon>
        <taxon>Mucoromycota</taxon>
        <taxon>Mortierellomycotina</taxon>
        <taxon>Mortierellomycetes</taxon>
        <taxon>Mortierellales</taxon>
        <taxon>Mortierellaceae</taxon>
        <taxon>Actinomortierella</taxon>
    </lineage>
</organism>
<proteinExistence type="inferred from homology"/>
<evidence type="ECO:0000259" key="4">
    <source>
        <dbReference type="PROSITE" id="PS51228"/>
    </source>
</evidence>
<accession>A0A9P6PXA6</accession>
<dbReference type="PROSITE" id="PS51228">
    <property type="entry name" value="ACB_2"/>
    <property type="match status" value="1"/>
</dbReference>
<sequence length="189" mass="20911">MTILQGRFRSASAYMAGNKTLKLSTNDKLALYADYKLATEGLCTAPRPSLLEFEKSAKWKAWKQTGDTLTKQLDQQPSATSSIINNDASDEARGFDLQTRAMVSYIDRVERGNYGWTFDASASLEDALLNTPFESTGDKDLDELNDYLGIDKDEVSAEELLARPYVPIKSDMDQPSTASGISTMVLEDE</sequence>
<evidence type="ECO:0000256" key="1">
    <source>
        <dbReference type="ARBA" id="ARBA00005567"/>
    </source>
</evidence>
<dbReference type="Proteomes" id="UP000807716">
    <property type="component" value="Unassembled WGS sequence"/>
</dbReference>
<dbReference type="EMBL" id="JAAAJB010000541">
    <property type="protein sequence ID" value="KAG0254062.1"/>
    <property type="molecule type" value="Genomic_DNA"/>
</dbReference>
<evidence type="ECO:0000256" key="3">
    <source>
        <dbReference type="SAM" id="MobiDB-lite"/>
    </source>
</evidence>
<dbReference type="InterPro" id="IPR035984">
    <property type="entry name" value="Acyl-CoA-binding_sf"/>
</dbReference>
<evidence type="ECO:0000256" key="2">
    <source>
        <dbReference type="ARBA" id="ARBA00023121"/>
    </source>
</evidence>
<dbReference type="InterPro" id="IPR014352">
    <property type="entry name" value="FERM/acyl-CoA-bd_prot_sf"/>
</dbReference>
<comment type="caution">
    <text evidence="5">The sequence shown here is derived from an EMBL/GenBank/DDBJ whole genome shotgun (WGS) entry which is preliminary data.</text>
</comment>
<evidence type="ECO:0000313" key="6">
    <source>
        <dbReference type="Proteomes" id="UP000807716"/>
    </source>
</evidence>
<dbReference type="OrthoDB" id="539213at2759"/>
<dbReference type="GO" id="GO:0000062">
    <property type="term" value="F:fatty-acyl-CoA binding"/>
    <property type="evidence" value="ECO:0007669"/>
    <property type="project" value="InterPro"/>
</dbReference>
<feature type="region of interest" description="Disordered" evidence="3">
    <location>
        <begin position="168"/>
        <end position="189"/>
    </location>
</feature>
<reference evidence="5" key="1">
    <citation type="journal article" date="2020" name="Fungal Divers.">
        <title>Resolving the Mortierellaceae phylogeny through synthesis of multi-gene phylogenetics and phylogenomics.</title>
        <authorList>
            <person name="Vandepol N."/>
            <person name="Liber J."/>
            <person name="Desiro A."/>
            <person name="Na H."/>
            <person name="Kennedy M."/>
            <person name="Barry K."/>
            <person name="Grigoriev I.V."/>
            <person name="Miller A.N."/>
            <person name="O'Donnell K."/>
            <person name="Stajich J.E."/>
            <person name="Bonito G."/>
        </authorList>
    </citation>
    <scope>NUCLEOTIDE SEQUENCE</scope>
    <source>
        <strain evidence="5">BC1065</strain>
    </source>
</reference>
<keyword evidence="6" id="KW-1185">Reference proteome</keyword>
<dbReference type="AlphaFoldDB" id="A0A9P6PXA6"/>
<dbReference type="Pfam" id="PF00887">
    <property type="entry name" value="ACBP"/>
    <property type="match status" value="1"/>
</dbReference>
<dbReference type="Gene3D" id="1.20.80.10">
    <property type="match status" value="1"/>
</dbReference>
<evidence type="ECO:0000313" key="5">
    <source>
        <dbReference type="EMBL" id="KAG0254062.1"/>
    </source>
</evidence>
<feature type="domain" description="ACB" evidence="4">
    <location>
        <begin position="1"/>
        <end position="118"/>
    </location>
</feature>
<dbReference type="SUPFAM" id="SSF47027">
    <property type="entry name" value="Acyl-CoA binding protein"/>
    <property type="match status" value="1"/>
</dbReference>
<dbReference type="PANTHER" id="PTHR23310:SF62">
    <property type="entry name" value="ACYL-COA BINDING PROTEIN 1, ISOFORM A"/>
    <property type="match status" value="1"/>
</dbReference>
<feature type="compositionally biased region" description="Polar residues" evidence="3">
    <location>
        <begin position="173"/>
        <end position="182"/>
    </location>
</feature>
<gene>
    <name evidence="5" type="ORF">DFQ27_007071</name>
</gene>